<feature type="transmembrane region" description="Helical" evidence="2">
    <location>
        <begin position="49"/>
        <end position="67"/>
    </location>
</feature>
<dbReference type="AlphaFoldDB" id="A0ABD3SBY1"/>
<name>A0ABD3SBY1_9STRA</name>
<sequence>MLVELSASRRGSGNDSVNGGGRSVRGLFSDEYVDYGSGWRRAPPPSRTWMGVLLLFLLSLGGVYYLGVKSGGGHDGDGGGGVGGGGDDEGPDDANATASSYKVFPAFGGKKSAREDENSTSTATATATATATTTKAANDGVAKGGTFTIERLRATRIEAEGILSLLEEYYSGKDRAHAMLMTAWSRTWDFETSAEPEERLRASKLIDTMARALVTDEQGTFLMGGIGSSVMAGHDNCHYDSYQAQMERLWQPVWAAAGMDFVFQNAGEGGGCGDSHKNQHFCVKVNISPNVDIIHYSWTYFENGGGYVEHENLIRWAQMLPKQPIVHILLAGDEDPAGDPNHPDNQLVSYYATYGHNIVSLRHVLRRGGHDYDSEINREVDPFDRFGWGYLGDGYHNTTRYGEQEEEVRKNSLGVVMRNWHPGPLGFQAASDAFTYVYTRALLKALDLIEEDMNIGKDPRDTWSASRRRVVLKGDLPEPKYCDPEYCVVNEPPECLNFELPTFGKWGARTEAPDGELNPYKGQLQNWSIWHAANDLWFMVAGEDVAFFQNRDDKEICRHLDTCGGITAQTVNDGMVVFRLPKMSLGLVIICGKQDGWENGAQGMFINNTNIEISFNTVPLDQNKMDVFPNGKCVRVLKRFPTSGRESQTPTGHHYLAVKVLNDMERRVLISHVITL</sequence>
<gene>
    <name evidence="3" type="ORF">ACHAXA_007827</name>
</gene>
<evidence type="ECO:0000256" key="1">
    <source>
        <dbReference type="SAM" id="MobiDB-lite"/>
    </source>
</evidence>
<keyword evidence="2" id="KW-0812">Transmembrane</keyword>
<comment type="caution">
    <text evidence="3">The sequence shown here is derived from an EMBL/GenBank/DDBJ whole genome shotgun (WGS) entry which is preliminary data.</text>
</comment>
<feature type="region of interest" description="Disordered" evidence="1">
    <location>
        <begin position="1"/>
        <end position="22"/>
    </location>
</feature>
<feature type="region of interest" description="Disordered" evidence="1">
    <location>
        <begin position="77"/>
        <end position="97"/>
    </location>
</feature>
<keyword evidence="2" id="KW-1133">Transmembrane helix</keyword>
<evidence type="ECO:0000313" key="3">
    <source>
        <dbReference type="EMBL" id="KAL3822034.1"/>
    </source>
</evidence>
<evidence type="ECO:0000313" key="4">
    <source>
        <dbReference type="Proteomes" id="UP001530377"/>
    </source>
</evidence>
<keyword evidence="2" id="KW-0472">Membrane</keyword>
<accession>A0ABD3SBY1</accession>
<dbReference type="Proteomes" id="UP001530377">
    <property type="component" value="Unassembled WGS sequence"/>
</dbReference>
<proteinExistence type="predicted"/>
<keyword evidence="4" id="KW-1185">Reference proteome</keyword>
<dbReference type="EMBL" id="JALLPB020000076">
    <property type="protein sequence ID" value="KAL3822034.1"/>
    <property type="molecule type" value="Genomic_DNA"/>
</dbReference>
<reference evidence="3 4" key="1">
    <citation type="submission" date="2024-10" db="EMBL/GenBank/DDBJ databases">
        <title>Updated reference genomes for cyclostephanoid diatoms.</title>
        <authorList>
            <person name="Roberts W.R."/>
            <person name="Alverson A.J."/>
        </authorList>
    </citation>
    <scope>NUCLEOTIDE SEQUENCE [LARGE SCALE GENOMIC DNA]</scope>
    <source>
        <strain evidence="3 4">AJA228-03</strain>
    </source>
</reference>
<evidence type="ECO:0000256" key="2">
    <source>
        <dbReference type="SAM" id="Phobius"/>
    </source>
</evidence>
<organism evidence="3 4">
    <name type="scientific">Cyclostephanos tholiformis</name>
    <dbReference type="NCBI Taxonomy" id="382380"/>
    <lineage>
        <taxon>Eukaryota</taxon>
        <taxon>Sar</taxon>
        <taxon>Stramenopiles</taxon>
        <taxon>Ochrophyta</taxon>
        <taxon>Bacillariophyta</taxon>
        <taxon>Coscinodiscophyceae</taxon>
        <taxon>Thalassiosirophycidae</taxon>
        <taxon>Stephanodiscales</taxon>
        <taxon>Stephanodiscaceae</taxon>
        <taxon>Cyclostephanos</taxon>
    </lineage>
</organism>
<protein>
    <submittedName>
        <fullName evidence="3">Uncharacterized protein</fullName>
    </submittedName>
</protein>